<dbReference type="AlphaFoldDB" id="A0A1I0TXF1"/>
<dbReference type="OrthoDB" id="710556at2"/>
<dbReference type="EMBL" id="FOJM01000016">
    <property type="protein sequence ID" value="SFA56442.1"/>
    <property type="molecule type" value="Genomic_DNA"/>
</dbReference>
<evidence type="ECO:0000313" key="1">
    <source>
        <dbReference type="EMBL" id="SFA56442.1"/>
    </source>
</evidence>
<evidence type="ECO:0000313" key="2">
    <source>
        <dbReference type="Proteomes" id="UP000198836"/>
    </source>
</evidence>
<sequence length="140" mass="15815">MKNKNRNYPGKGRVVMVHPHLTTDPVARQGYVGHVTRQKDADTVVVTFDDGTSGMYQADALLTLRPKQEILDGLLSAIRAKHTDEALMQQLYQLVIRNRYKQALPLAFESEATGSICLVAFDRWQQLAQHTQKARSLKPK</sequence>
<organism evidence="1 2">
    <name type="scientific">Pedobacter suwonensis</name>
    <dbReference type="NCBI Taxonomy" id="332999"/>
    <lineage>
        <taxon>Bacteria</taxon>
        <taxon>Pseudomonadati</taxon>
        <taxon>Bacteroidota</taxon>
        <taxon>Sphingobacteriia</taxon>
        <taxon>Sphingobacteriales</taxon>
        <taxon>Sphingobacteriaceae</taxon>
        <taxon>Pedobacter</taxon>
    </lineage>
</organism>
<gene>
    <name evidence="1" type="ORF">SAMN04488511_1164</name>
</gene>
<protein>
    <submittedName>
        <fullName evidence="1">Uncharacterized protein</fullName>
    </submittedName>
</protein>
<dbReference type="Proteomes" id="UP000198836">
    <property type="component" value="Unassembled WGS sequence"/>
</dbReference>
<keyword evidence="2" id="KW-1185">Reference proteome</keyword>
<proteinExistence type="predicted"/>
<name>A0A1I0TXF1_9SPHI</name>
<dbReference type="RefSeq" id="WP_090986251.1">
    <property type="nucleotide sequence ID" value="NZ_FOJM01000016.1"/>
</dbReference>
<accession>A0A1I0TXF1</accession>
<dbReference type="STRING" id="332999.SAMN04488511_1164"/>
<reference evidence="2" key="1">
    <citation type="submission" date="2016-10" db="EMBL/GenBank/DDBJ databases">
        <authorList>
            <person name="Varghese N."/>
            <person name="Submissions S."/>
        </authorList>
    </citation>
    <scope>NUCLEOTIDE SEQUENCE [LARGE SCALE GENOMIC DNA]</scope>
    <source>
        <strain evidence="2">DSM 18130</strain>
    </source>
</reference>